<organism evidence="2 3">
    <name type="scientific">Penicillium daleae</name>
    <dbReference type="NCBI Taxonomy" id="63821"/>
    <lineage>
        <taxon>Eukaryota</taxon>
        <taxon>Fungi</taxon>
        <taxon>Dikarya</taxon>
        <taxon>Ascomycota</taxon>
        <taxon>Pezizomycotina</taxon>
        <taxon>Eurotiomycetes</taxon>
        <taxon>Eurotiomycetidae</taxon>
        <taxon>Eurotiales</taxon>
        <taxon>Aspergillaceae</taxon>
        <taxon>Penicillium</taxon>
    </lineage>
</organism>
<protein>
    <recommendedName>
        <fullName evidence="1">Leucine-rich repeat domain-containing protein</fullName>
    </recommendedName>
</protein>
<comment type="caution">
    <text evidence="2">The sequence shown here is derived from an EMBL/GenBank/DDBJ whole genome shotgun (WGS) entry which is preliminary data.</text>
</comment>
<dbReference type="Gene3D" id="3.80.10.10">
    <property type="entry name" value="Ribonuclease Inhibitor"/>
    <property type="match status" value="1"/>
</dbReference>
<gene>
    <name evidence="2" type="ORF">N7458_010641</name>
</gene>
<dbReference type="Proteomes" id="UP001213681">
    <property type="component" value="Unassembled WGS sequence"/>
</dbReference>
<dbReference type="InterPro" id="IPR032675">
    <property type="entry name" value="LRR_dom_sf"/>
</dbReference>
<dbReference type="EMBL" id="JAPVEA010000008">
    <property type="protein sequence ID" value="KAJ5439643.1"/>
    <property type="molecule type" value="Genomic_DNA"/>
</dbReference>
<reference evidence="2" key="1">
    <citation type="submission" date="2022-12" db="EMBL/GenBank/DDBJ databases">
        <authorList>
            <person name="Petersen C."/>
        </authorList>
    </citation>
    <scope>NUCLEOTIDE SEQUENCE</scope>
    <source>
        <strain evidence="2">IBT 16125</strain>
    </source>
</reference>
<sequence>MVQELELDGWDTAATCEFHGYPTKVDYDSDVMEPLVREASGDSDRQKSWISDLERGITDAWLALLIPKLSNLRKISLTWNFEALYVSKMFAEAAKAETPVFSHLEEAYAAHWDTEGGADTELMLPFFKFPAMRKIGGFRLCDGFEWDENGNAENSLRHIEIGCSSVTDIDLDITNATDGLQSWIRSCKVLKSFRIRDGGSNISYEPPNQRRLYEALLLHKTTLQAVSISDDLDPDENENSFMGAFADFTNLKTLHVPCTGIVERDDEDMPTQGLIEALPSSLELLSLYAPYGALLEWVIEQCDLLLDSNVCPNLKTICIESSSFSKAEISPKIEELERRCQDGNVSMRTFKPESLEAAAFWDSIWPVDHIFVRL</sequence>
<dbReference type="AlphaFoldDB" id="A0AAD6C0L5"/>
<dbReference type="RefSeq" id="XP_056762872.1">
    <property type="nucleotide sequence ID" value="XM_056914023.1"/>
</dbReference>
<proteinExistence type="predicted"/>
<accession>A0AAD6C0L5</accession>
<name>A0AAD6C0L5_9EURO</name>
<evidence type="ECO:0000259" key="1">
    <source>
        <dbReference type="Pfam" id="PF24969"/>
    </source>
</evidence>
<dbReference type="Pfam" id="PF24969">
    <property type="entry name" value="LRR_15"/>
    <property type="match status" value="1"/>
</dbReference>
<dbReference type="GeneID" id="81604266"/>
<feature type="domain" description="Leucine-rich repeat" evidence="1">
    <location>
        <begin position="110"/>
        <end position="319"/>
    </location>
</feature>
<evidence type="ECO:0000313" key="3">
    <source>
        <dbReference type="Proteomes" id="UP001213681"/>
    </source>
</evidence>
<keyword evidence="3" id="KW-1185">Reference proteome</keyword>
<reference evidence="2" key="2">
    <citation type="journal article" date="2023" name="IMA Fungus">
        <title>Comparative genomic study of the Penicillium genus elucidates a diverse pangenome and 15 lateral gene transfer events.</title>
        <authorList>
            <person name="Petersen C."/>
            <person name="Sorensen T."/>
            <person name="Nielsen M.R."/>
            <person name="Sondergaard T.E."/>
            <person name="Sorensen J.L."/>
            <person name="Fitzpatrick D.A."/>
            <person name="Frisvad J.C."/>
            <person name="Nielsen K.L."/>
        </authorList>
    </citation>
    <scope>NUCLEOTIDE SEQUENCE</scope>
    <source>
        <strain evidence="2">IBT 16125</strain>
    </source>
</reference>
<evidence type="ECO:0000313" key="2">
    <source>
        <dbReference type="EMBL" id="KAJ5439643.1"/>
    </source>
</evidence>
<dbReference type="InterPro" id="IPR056867">
    <property type="entry name" value="LRR_15"/>
</dbReference>
<dbReference type="SUPFAM" id="SSF52047">
    <property type="entry name" value="RNI-like"/>
    <property type="match status" value="1"/>
</dbReference>